<feature type="compositionally biased region" description="Basic and acidic residues" evidence="1">
    <location>
        <begin position="59"/>
        <end position="83"/>
    </location>
</feature>
<evidence type="ECO:0000313" key="5">
    <source>
        <dbReference type="Proteomes" id="UP000700596"/>
    </source>
</evidence>
<dbReference type="EMBL" id="JAGMWT010000013">
    <property type="protein sequence ID" value="KAH7117989.1"/>
    <property type="molecule type" value="Genomic_DNA"/>
</dbReference>
<sequence length="136" mass="14915">MGTTAMQTSSATLLYHLHLSLCSITITMVVRRTRSTYYSIVMHSIDSLNSLYFGGHLENRERERERQREGEGGRQQTERDGAKLSEVPLASSTSTPLLAVAHTSPWHGASERAGAQSRAMEFVHSTSSRGHGCGHG</sequence>
<gene>
    <name evidence="4" type="ORF">B0J11DRAFT_537230</name>
</gene>
<feature type="transmembrane region" description="Helical" evidence="2">
    <location>
        <begin position="12"/>
        <end position="30"/>
    </location>
</feature>
<dbReference type="Proteomes" id="UP000700596">
    <property type="component" value="Unassembled WGS sequence"/>
</dbReference>
<proteinExistence type="predicted"/>
<accession>A0A9P9DFI2</accession>
<name>A0A9P9DFI2_9PLEO</name>
<dbReference type="AlphaFoldDB" id="A0A9P9DFI2"/>
<evidence type="ECO:0000313" key="4">
    <source>
        <dbReference type="EMBL" id="KAH7117989.1"/>
    </source>
</evidence>
<keyword evidence="3" id="KW-0732">Signal</keyword>
<feature type="chain" id="PRO_5040281852" evidence="3">
    <location>
        <begin position="23"/>
        <end position="136"/>
    </location>
</feature>
<protein>
    <submittedName>
        <fullName evidence="4">Uncharacterized protein</fullName>
    </submittedName>
</protein>
<comment type="caution">
    <text evidence="4">The sequence shown here is derived from an EMBL/GenBank/DDBJ whole genome shotgun (WGS) entry which is preliminary data.</text>
</comment>
<evidence type="ECO:0000256" key="3">
    <source>
        <dbReference type="SAM" id="SignalP"/>
    </source>
</evidence>
<feature type="signal peptide" evidence="3">
    <location>
        <begin position="1"/>
        <end position="22"/>
    </location>
</feature>
<evidence type="ECO:0000256" key="2">
    <source>
        <dbReference type="SAM" id="Phobius"/>
    </source>
</evidence>
<keyword evidence="2" id="KW-0812">Transmembrane</keyword>
<keyword evidence="2" id="KW-0472">Membrane</keyword>
<evidence type="ECO:0000256" key="1">
    <source>
        <dbReference type="SAM" id="MobiDB-lite"/>
    </source>
</evidence>
<reference evidence="4" key="1">
    <citation type="journal article" date="2021" name="Nat. Commun.">
        <title>Genetic determinants of endophytism in the Arabidopsis root mycobiome.</title>
        <authorList>
            <person name="Mesny F."/>
            <person name="Miyauchi S."/>
            <person name="Thiergart T."/>
            <person name="Pickel B."/>
            <person name="Atanasova L."/>
            <person name="Karlsson M."/>
            <person name="Huettel B."/>
            <person name="Barry K.W."/>
            <person name="Haridas S."/>
            <person name="Chen C."/>
            <person name="Bauer D."/>
            <person name="Andreopoulos W."/>
            <person name="Pangilinan J."/>
            <person name="LaButti K."/>
            <person name="Riley R."/>
            <person name="Lipzen A."/>
            <person name="Clum A."/>
            <person name="Drula E."/>
            <person name="Henrissat B."/>
            <person name="Kohler A."/>
            <person name="Grigoriev I.V."/>
            <person name="Martin F.M."/>
            <person name="Hacquard S."/>
        </authorList>
    </citation>
    <scope>NUCLEOTIDE SEQUENCE</scope>
    <source>
        <strain evidence="4">MPI-CAGE-CH-0243</strain>
    </source>
</reference>
<keyword evidence="5" id="KW-1185">Reference proteome</keyword>
<organism evidence="4 5">
    <name type="scientific">Dendryphion nanum</name>
    <dbReference type="NCBI Taxonomy" id="256645"/>
    <lineage>
        <taxon>Eukaryota</taxon>
        <taxon>Fungi</taxon>
        <taxon>Dikarya</taxon>
        <taxon>Ascomycota</taxon>
        <taxon>Pezizomycotina</taxon>
        <taxon>Dothideomycetes</taxon>
        <taxon>Pleosporomycetidae</taxon>
        <taxon>Pleosporales</taxon>
        <taxon>Torulaceae</taxon>
        <taxon>Dendryphion</taxon>
    </lineage>
</organism>
<feature type="region of interest" description="Disordered" evidence="1">
    <location>
        <begin position="59"/>
        <end position="136"/>
    </location>
</feature>
<keyword evidence="2" id="KW-1133">Transmembrane helix</keyword>